<dbReference type="RefSeq" id="WP_191740448.1">
    <property type="nucleotide sequence ID" value="NZ_JACSQB010000078.1"/>
</dbReference>
<name>A0ABR8YTE5_9CLOT</name>
<organism evidence="1 2">
    <name type="scientific">Clostridium faecium</name>
    <dbReference type="NCBI Taxonomy" id="2762223"/>
    <lineage>
        <taxon>Bacteria</taxon>
        <taxon>Bacillati</taxon>
        <taxon>Bacillota</taxon>
        <taxon>Clostridia</taxon>
        <taxon>Eubacteriales</taxon>
        <taxon>Clostridiaceae</taxon>
        <taxon>Clostridium</taxon>
    </lineage>
</organism>
<evidence type="ECO:0000313" key="2">
    <source>
        <dbReference type="Proteomes" id="UP000627166"/>
    </source>
</evidence>
<dbReference type="EMBL" id="JACSQB010000078">
    <property type="protein sequence ID" value="MBD8047480.1"/>
    <property type="molecule type" value="Genomic_DNA"/>
</dbReference>
<comment type="caution">
    <text evidence="1">The sequence shown here is derived from an EMBL/GenBank/DDBJ whole genome shotgun (WGS) entry which is preliminary data.</text>
</comment>
<gene>
    <name evidence="1" type="ORF">H9637_10590</name>
</gene>
<protein>
    <submittedName>
        <fullName evidence="1">Uncharacterized protein</fullName>
    </submittedName>
</protein>
<evidence type="ECO:0000313" key="1">
    <source>
        <dbReference type="EMBL" id="MBD8047480.1"/>
    </source>
</evidence>
<reference evidence="1 2" key="1">
    <citation type="submission" date="2020-08" db="EMBL/GenBank/DDBJ databases">
        <title>A Genomic Blueprint of the Chicken Gut Microbiome.</title>
        <authorList>
            <person name="Gilroy R."/>
            <person name="Ravi A."/>
            <person name="Getino M."/>
            <person name="Pursley I."/>
            <person name="Horton D.L."/>
            <person name="Alikhan N.-F."/>
            <person name="Baker D."/>
            <person name="Gharbi K."/>
            <person name="Hall N."/>
            <person name="Watson M."/>
            <person name="Adriaenssens E.M."/>
            <person name="Foster-Nyarko E."/>
            <person name="Jarju S."/>
            <person name="Secka A."/>
            <person name="Antonio M."/>
            <person name="Oren A."/>
            <person name="Chaudhuri R."/>
            <person name="La Ragione R.M."/>
            <person name="Hildebrand F."/>
            <person name="Pallen M.J."/>
        </authorList>
    </citation>
    <scope>NUCLEOTIDE SEQUENCE [LARGE SCALE GENOMIC DNA]</scope>
    <source>
        <strain evidence="1 2">N37</strain>
    </source>
</reference>
<accession>A0ABR8YTE5</accession>
<dbReference type="Proteomes" id="UP000627166">
    <property type="component" value="Unassembled WGS sequence"/>
</dbReference>
<sequence length="121" mass="13894">MNKYTKEELIEALRVVSSTISKCEKIQPQFAEGTSQHTLLKNRIKAMYISKSLITNENVMDKYTKEELIEALRPVSSVISKCEKAQSKFEEGTPYHKRFNNIIKAMHISKSLITDEISKRG</sequence>
<proteinExistence type="predicted"/>
<keyword evidence="2" id="KW-1185">Reference proteome</keyword>